<comment type="caution">
    <text evidence="8">The sequence shown here is derived from an EMBL/GenBank/DDBJ whole genome shotgun (WGS) entry which is preliminary data.</text>
</comment>
<evidence type="ECO:0000256" key="2">
    <source>
        <dbReference type="ARBA" id="ARBA00023002"/>
    </source>
</evidence>
<comment type="subcellular location">
    <subcellularLocation>
        <location evidence="5">Cytoplasm</location>
    </subcellularLocation>
</comment>
<keyword evidence="9" id="KW-1185">Reference proteome</keyword>
<keyword evidence="4 5" id="KW-0664">Pyridoxine biosynthesis</keyword>
<dbReference type="UniPathway" id="UPA00244">
    <property type="reaction ID" value="UER00310"/>
</dbReference>
<feature type="binding site" evidence="5">
    <location>
        <position position="231"/>
    </location>
    <ligand>
        <name>NAD(+)</name>
        <dbReference type="ChEBI" id="CHEBI:57540"/>
    </ligand>
</feature>
<keyword evidence="3 5" id="KW-0520">NAD</keyword>
<dbReference type="InterPro" id="IPR050223">
    <property type="entry name" value="D-isomer_2-hydroxyacid_DH"/>
</dbReference>
<dbReference type="CDD" id="cd12158">
    <property type="entry name" value="ErythrP_dh"/>
    <property type="match status" value="1"/>
</dbReference>
<evidence type="ECO:0000313" key="8">
    <source>
        <dbReference type="EMBL" id="TRW49332.1"/>
    </source>
</evidence>
<dbReference type="Pfam" id="PF02826">
    <property type="entry name" value="2-Hacid_dh_C"/>
    <property type="match status" value="1"/>
</dbReference>
<dbReference type="OrthoDB" id="9770208at2"/>
<dbReference type="InterPro" id="IPR006140">
    <property type="entry name" value="D-isomer_DH_NAD-bd"/>
</dbReference>
<dbReference type="EMBL" id="VJWL01000001">
    <property type="protein sequence ID" value="TRW49332.1"/>
    <property type="molecule type" value="Genomic_DNA"/>
</dbReference>
<reference evidence="8 9" key="1">
    <citation type="submission" date="2019-07" db="EMBL/GenBank/DDBJ databases">
        <authorList>
            <person name="Yang M."/>
            <person name="Zhao D."/>
            <person name="Xiang H."/>
        </authorList>
    </citation>
    <scope>NUCLEOTIDE SEQUENCE [LARGE SCALE GENOMIC DNA]</scope>
    <source>
        <strain evidence="8 9">IM1326</strain>
    </source>
</reference>
<accession>A0A552X2R4</accession>
<dbReference type="GO" id="GO:0051287">
    <property type="term" value="F:NAD binding"/>
    <property type="evidence" value="ECO:0007669"/>
    <property type="project" value="InterPro"/>
</dbReference>
<dbReference type="SUPFAM" id="SSF51735">
    <property type="entry name" value="NAD(P)-binding Rossmann-fold domains"/>
    <property type="match status" value="1"/>
</dbReference>
<comment type="subunit">
    <text evidence="5">Homodimer.</text>
</comment>
<dbReference type="InterPro" id="IPR024531">
    <property type="entry name" value="Erythronate-4-P_DHase_dimer"/>
</dbReference>
<dbReference type="RefSeq" id="WP_143233754.1">
    <property type="nucleotide sequence ID" value="NZ_VJWL01000001.1"/>
</dbReference>
<feature type="binding site" evidence="5">
    <location>
        <begin position="206"/>
        <end position="208"/>
    </location>
    <ligand>
        <name>NAD(+)</name>
        <dbReference type="ChEBI" id="CHEBI:57540"/>
    </ligand>
</feature>
<dbReference type="PROSITE" id="PS00671">
    <property type="entry name" value="D_2_HYDROXYACID_DH_3"/>
    <property type="match status" value="1"/>
</dbReference>
<evidence type="ECO:0000256" key="3">
    <source>
        <dbReference type="ARBA" id="ARBA00023027"/>
    </source>
</evidence>
<dbReference type="AlphaFoldDB" id="A0A552X2R4"/>
<name>A0A552X2R4_9GAMM</name>
<keyword evidence="1 5" id="KW-0963">Cytoplasm</keyword>
<evidence type="ECO:0000256" key="1">
    <source>
        <dbReference type="ARBA" id="ARBA00022490"/>
    </source>
</evidence>
<keyword evidence="2 5" id="KW-0560">Oxidoreductase</keyword>
<gene>
    <name evidence="5" type="primary">pdxB</name>
    <name evidence="8" type="ORF">FM042_00195</name>
</gene>
<dbReference type="GO" id="GO:0008615">
    <property type="term" value="P:pyridoxine biosynthetic process"/>
    <property type="evidence" value="ECO:0007669"/>
    <property type="project" value="UniProtKB-UniRule"/>
</dbReference>
<dbReference type="Gene3D" id="3.40.50.720">
    <property type="entry name" value="NAD(P)-binding Rossmann-like Domain"/>
    <property type="match status" value="2"/>
</dbReference>
<organism evidence="8 9">
    <name type="scientific">Aliidiomarina halalkaliphila</name>
    <dbReference type="NCBI Taxonomy" id="2593535"/>
    <lineage>
        <taxon>Bacteria</taxon>
        <taxon>Pseudomonadati</taxon>
        <taxon>Pseudomonadota</taxon>
        <taxon>Gammaproteobacteria</taxon>
        <taxon>Alteromonadales</taxon>
        <taxon>Idiomarinaceae</taxon>
        <taxon>Aliidiomarina</taxon>
    </lineage>
</organism>
<dbReference type="HAMAP" id="MF_01825">
    <property type="entry name" value="PdxB"/>
    <property type="match status" value="1"/>
</dbReference>
<dbReference type="InterPro" id="IPR029753">
    <property type="entry name" value="D-isomer_DH_CS"/>
</dbReference>
<dbReference type="GO" id="GO:0033711">
    <property type="term" value="F:4-phosphoerythronate dehydrogenase activity"/>
    <property type="evidence" value="ECO:0007669"/>
    <property type="project" value="UniProtKB-EC"/>
</dbReference>
<dbReference type="PANTHER" id="PTHR10996:SF178">
    <property type="entry name" value="2-HYDROXYACID DEHYDROGENASE YGL185C-RELATED"/>
    <property type="match status" value="1"/>
</dbReference>
<evidence type="ECO:0000256" key="5">
    <source>
        <dbReference type="HAMAP-Rule" id="MF_01825"/>
    </source>
</evidence>
<feature type="binding site" evidence="5">
    <location>
        <position position="256"/>
    </location>
    <ligand>
        <name>NAD(+)</name>
        <dbReference type="ChEBI" id="CHEBI:57540"/>
    </ligand>
</feature>
<dbReference type="GO" id="GO:0046983">
    <property type="term" value="F:protein dimerization activity"/>
    <property type="evidence" value="ECO:0007669"/>
    <property type="project" value="InterPro"/>
</dbReference>
<dbReference type="GO" id="GO:0016618">
    <property type="term" value="F:hydroxypyruvate reductase [NAD(P)H] activity"/>
    <property type="evidence" value="ECO:0007669"/>
    <property type="project" value="TreeGrafter"/>
</dbReference>
<sequence length="378" mass="41383">MNIVIDENLPAAQTLFSGWANVEYFSGRDVPERLLAHADVLLVRSITGVGQPVLERAPNLKFVGTATIGIDHLDTEALSARGIEYANAPGCNAISVAEYVLAAILTPEVRQGRDWRGKKAIIIGAGNTGSSTGRKLTALGMNVCYVDPFLEGGHDSRCFGPLSMIENADVVSLHVPLTESGPYPTYHLFNEAVLASLRPDTVLINASRGAVIDNHALLNLLTQERRTVVLDVWEGEPHVNEALVPLVTLATPHIAGHSIEGKIRGTYALYDVLHAQLFPDTPEIPLQQVLPSDGIDGGCWALTEQDNDYVDQVAKLVHQVYDPRVDDRAFREHGLTAEGFDDLRRRYHTRRELSVVRLSTEQIDCGRIRALGFTVESD</sequence>
<evidence type="ECO:0000313" key="9">
    <source>
        <dbReference type="Proteomes" id="UP000320359"/>
    </source>
</evidence>
<comment type="catalytic activity">
    <reaction evidence="5">
        <text>4-phospho-D-erythronate + NAD(+) = (R)-3-hydroxy-2-oxo-4-phosphooxybutanoate + NADH + H(+)</text>
        <dbReference type="Rhea" id="RHEA:18829"/>
        <dbReference type="ChEBI" id="CHEBI:15378"/>
        <dbReference type="ChEBI" id="CHEBI:57540"/>
        <dbReference type="ChEBI" id="CHEBI:57945"/>
        <dbReference type="ChEBI" id="CHEBI:58538"/>
        <dbReference type="ChEBI" id="CHEBI:58766"/>
        <dbReference type="EC" id="1.1.1.290"/>
    </reaction>
</comment>
<feature type="binding site" evidence="5">
    <location>
        <position position="67"/>
    </location>
    <ligand>
        <name>substrate</name>
    </ligand>
</feature>
<dbReference type="InterPro" id="IPR038251">
    <property type="entry name" value="PdxB_dimer_sf"/>
</dbReference>
<dbReference type="Gene3D" id="3.30.1370.170">
    <property type="match status" value="1"/>
</dbReference>
<comment type="function">
    <text evidence="5">Catalyzes the oxidation of erythronate-4-phosphate to 3-hydroxy-2-oxo-4-phosphonooxybutanoate.</text>
</comment>
<comment type="pathway">
    <text evidence="5">Cofactor biosynthesis; pyridoxine 5'-phosphate biosynthesis; pyridoxine 5'-phosphate from D-erythrose 4-phosphate: step 2/5.</text>
</comment>
<evidence type="ECO:0000259" key="7">
    <source>
        <dbReference type="Pfam" id="PF11890"/>
    </source>
</evidence>
<dbReference type="Proteomes" id="UP000320359">
    <property type="component" value="Unassembled WGS sequence"/>
</dbReference>
<dbReference type="InterPro" id="IPR020921">
    <property type="entry name" value="Erythronate-4-P_DHase"/>
</dbReference>
<feature type="active site" description="Proton donor" evidence="5">
    <location>
        <position position="253"/>
    </location>
</feature>
<dbReference type="EC" id="1.1.1.290" evidence="5"/>
<feature type="domain" description="D-isomer specific 2-hydroxyacid dehydrogenase NAD-binding" evidence="6">
    <location>
        <begin position="108"/>
        <end position="255"/>
    </location>
</feature>
<evidence type="ECO:0000259" key="6">
    <source>
        <dbReference type="Pfam" id="PF02826"/>
    </source>
</evidence>
<comment type="similarity">
    <text evidence="5">Belongs to the D-isomer specific 2-hydroxyacid dehydrogenase family. PdxB subfamily.</text>
</comment>
<dbReference type="Pfam" id="PF11890">
    <property type="entry name" value="DUF3410"/>
    <property type="match status" value="1"/>
</dbReference>
<protein>
    <recommendedName>
        <fullName evidence="5">Erythronate-4-phosphate dehydrogenase</fullName>
        <ecNumber evidence="5">1.1.1.290</ecNumber>
    </recommendedName>
</protein>
<feature type="active site" evidence="5">
    <location>
        <position position="236"/>
    </location>
</feature>
<dbReference type="SUPFAM" id="SSF52283">
    <property type="entry name" value="Formate/glycerate dehydrogenase catalytic domain-like"/>
    <property type="match status" value="1"/>
</dbReference>
<dbReference type="GO" id="GO:0030267">
    <property type="term" value="F:glyoxylate reductase (NADPH) activity"/>
    <property type="evidence" value="ECO:0007669"/>
    <property type="project" value="TreeGrafter"/>
</dbReference>
<feature type="binding site" evidence="5">
    <location>
        <position position="147"/>
    </location>
    <ligand>
        <name>NAD(+)</name>
        <dbReference type="ChEBI" id="CHEBI:57540"/>
    </ligand>
</feature>
<feature type="domain" description="Erythronate-4-phosphate dehydrogenase dimerisation" evidence="7">
    <location>
        <begin position="307"/>
        <end position="371"/>
    </location>
</feature>
<dbReference type="GO" id="GO:0005829">
    <property type="term" value="C:cytosol"/>
    <property type="evidence" value="ECO:0007669"/>
    <property type="project" value="TreeGrafter"/>
</dbReference>
<proteinExistence type="inferred from homology"/>
<dbReference type="InterPro" id="IPR036291">
    <property type="entry name" value="NAD(P)-bd_dom_sf"/>
</dbReference>
<dbReference type="PANTHER" id="PTHR10996">
    <property type="entry name" value="2-HYDROXYACID DEHYDROGENASE-RELATED"/>
    <property type="match status" value="1"/>
</dbReference>
<feature type="binding site" evidence="5">
    <location>
        <position position="45"/>
    </location>
    <ligand>
        <name>substrate</name>
    </ligand>
</feature>
<comment type="caution">
    <text evidence="5">Lacks conserved residue(s) required for the propagation of feature annotation.</text>
</comment>
<feature type="active site" evidence="5">
    <location>
        <position position="208"/>
    </location>
</feature>
<evidence type="ECO:0000256" key="4">
    <source>
        <dbReference type="ARBA" id="ARBA00023096"/>
    </source>
</evidence>